<protein>
    <submittedName>
        <fullName evidence="2">Uncharacterized protein</fullName>
    </submittedName>
</protein>
<dbReference type="Proteomes" id="UP001152759">
    <property type="component" value="Chromosome 4"/>
</dbReference>
<evidence type="ECO:0000313" key="2">
    <source>
        <dbReference type="EMBL" id="CAH0387962.1"/>
    </source>
</evidence>
<dbReference type="GO" id="GO:0006629">
    <property type="term" value="P:lipid metabolic process"/>
    <property type="evidence" value="ECO:0007669"/>
    <property type="project" value="InterPro"/>
</dbReference>
<dbReference type="SUPFAM" id="SSF53474">
    <property type="entry name" value="alpha/beta-Hydrolases"/>
    <property type="match status" value="1"/>
</dbReference>
<dbReference type="AlphaFoldDB" id="A0A9P0A8N0"/>
<reference evidence="2" key="1">
    <citation type="submission" date="2021-12" db="EMBL/GenBank/DDBJ databases">
        <authorList>
            <person name="King R."/>
        </authorList>
    </citation>
    <scope>NUCLEOTIDE SEQUENCE</scope>
</reference>
<accession>A0A9P0A8N0</accession>
<dbReference type="InterPro" id="IPR003386">
    <property type="entry name" value="LACT/PDAT_acylTrfase"/>
</dbReference>
<organism evidence="2 3">
    <name type="scientific">Bemisia tabaci</name>
    <name type="common">Sweetpotato whitefly</name>
    <name type="synonym">Aleurodes tabaci</name>
    <dbReference type="NCBI Taxonomy" id="7038"/>
    <lineage>
        <taxon>Eukaryota</taxon>
        <taxon>Metazoa</taxon>
        <taxon>Ecdysozoa</taxon>
        <taxon>Arthropoda</taxon>
        <taxon>Hexapoda</taxon>
        <taxon>Insecta</taxon>
        <taxon>Pterygota</taxon>
        <taxon>Neoptera</taxon>
        <taxon>Paraneoptera</taxon>
        <taxon>Hemiptera</taxon>
        <taxon>Sternorrhyncha</taxon>
        <taxon>Aleyrodoidea</taxon>
        <taxon>Aleyrodidae</taxon>
        <taxon>Aleyrodinae</taxon>
        <taxon>Bemisia</taxon>
    </lineage>
</organism>
<dbReference type="Gene3D" id="3.40.50.1820">
    <property type="entry name" value="alpha/beta hydrolase"/>
    <property type="match status" value="1"/>
</dbReference>
<evidence type="ECO:0000256" key="1">
    <source>
        <dbReference type="SAM" id="SignalP"/>
    </source>
</evidence>
<proteinExistence type="predicted"/>
<keyword evidence="1" id="KW-0732">Signal</keyword>
<dbReference type="InterPro" id="IPR029058">
    <property type="entry name" value="AB_hydrolase_fold"/>
</dbReference>
<gene>
    <name evidence="2" type="ORF">BEMITA_LOCUS6917</name>
</gene>
<keyword evidence="3" id="KW-1185">Reference proteome</keyword>
<dbReference type="GO" id="GO:0008374">
    <property type="term" value="F:O-acyltransferase activity"/>
    <property type="evidence" value="ECO:0007669"/>
    <property type="project" value="InterPro"/>
</dbReference>
<dbReference type="Pfam" id="PF02450">
    <property type="entry name" value="LCAT"/>
    <property type="match status" value="1"/>
</dbReference>
<dbReference type="EMBL" id="OU963865">
    <property type="protein sequence ID" value="CAH0387962.1"/>
    <property type="molecule type" value="Genomic_DNA"/>
</dbReference>
<name>A0A9P0A8N0_BEMTA</name>
<dbReference type="PANTHER" id="PTHR11440">
    <property type="entry name" value="LECITHIN-CHOLESTEROL ACYLTRANSFERASE-RELATED"/>
    <property type="match status" value="1"/>
</dbReference>
<feature type="signal peptide" evidence="1">
    <location>
        <begin position="1"/>
        <end position="25"/>
    </location>
</feature>
<feature type="chain" id="PRO_5040183621" evidence="1">
    <location>
        <begin position="26"/>
        <end position="428"/>
    </location>
</feature>
<evidence type="ECO:0000313" key="3">
    <source>
        <dbReference type="Proteomes" id="UP001152759"/>
    </source>
</evidence>
<sequence>MQQLIRSLGIPLILQLFSLSPAVDGYNYYDDSLAPVILIHGVGGSQLKAKWETQGQPEYCDEKQEEFDYIWLSMSIAVKGDNNLRCWVYRFKILYDQKNQRFTNQNGVVTIVRGNFGSLESSEYVAHNAIAKFKTEYYHHVIENFEDADYSEELSMKAASYDWRFPPQSLAEQLYYDQLTQLVEEMAQKTSRKVTIIAHSMGGLVTAHFLLMKPQAWKDKYINSFVSIGTPWLGSTATPKSYVVGNNWGISWLNVVIMKVLLRSLPSVALLMPYEEEFKDEVLMEWTVKNKTYTSKDYRQFYTDIGFPEGFEIRQRVRGIFPVPLDKLGVQYHCIWSRTTKPETPGRSDVNDSKDVNPHRQRPLAARFVRLGEVFFGPTRRTARSPKSSASSVSGSFGVCFRGSQCCARNQLPKNSSSPARDFHFGSY</sequence>